<feature type="compositionally biased region" description="Basic residues" evidence="1">
    <location>
        <begin position="1"/>
        <end position="19"/>
    </location>
</feature>
<feature type="region of interest" description="Disordered" evidence="1">
    <location>
        <begin position="295"/>
        <end position="327"/>
    </location>
</feature>
<feature type="compositionally biased region" description="Low complexity" evidence="1">
    <location>
        <begin position="110"/>
        <end position="132"/>
    </location>
</feature>
<sequence>MAPRRPHGKHGAKKGRKKSSWLVSPTNVNVNTTAAATASATPASGAPLVAQLLAEAQKALDSFAFASAEKFFVRALQTVTQSAVPSPVQAAYILTQLGALQLEVDNKDPAGGSHDASMADAGSASATASGDAPAHTYPSGPACFQQAVECAPQYAWEACCYLAQLSEGPEALAYYRQAMAILGHLLEHPEAAHDAGGVVPPHTPTDLQTRRATTLCAMTEIYMTDCCDLPEAEAMCEQLMTEAQAIPLPPNSPERVEVLLACASLRISQLRNDDACALIHASWQILGPAIKMHDDDDDEAAAEDGPAPSPPQPSAAPAESQLSPDDDRAVPKYDTLIAYSKVCVELGLYPYAEQVLDLLTTQNDEDEEVIYLSAMCHYWIGGGVSAVNEAGQEIRRPNVSAEERQEAWQEAYLMLKWLERLEAKHHRCHPAMLEHVAAVHKDLAASGMAFNDLPPEE</sequence>
<dbReference type="AlphaFoldDB" id="A0A4P9XD63"/>
<accession>A0A4P9XD63</accession>
<dbReference type="Gene3D" id="1.25.40.10">
    <property type="entry name" value="Tetratricopeptide repeat domain"/>
    <property type="match status" value="1"/>
</dbReference>
<dbReference type="Proteomes" id="UP000274922">
    <property type="component" value="Unassembled WGS sequence"/>
</dbReference>
<dbReference type="STRING" id="1555241.A0A4P9XD63"/>
<protein>
    <recommendedName>
        <fullName evidence="4">TPR-like protein</fullName>
    </recommendedName>
</protein>
<dbReference type="InterPro" id="IPR011990">
    <property type="entry name" value="TPR-like_helical_dom_sf"/>
</dbReference>
<organism evidence="2 3">
    <name type="scientific">Caulochytrium protostelioides</name>
    <dbReference type="NCBI Taxonomy" id="1555241"/>
    <lineage>
        <taxon>Eukaryota</taxon>
        <taxon>Fungi</taxon>
        <taxon>Fungi incertae sedis</taxon>
        <taxon>Chytridiomycota</taxon>
        <taxon>Chytridiomycota incertae sedis</taxon>
        <taxon>Chytridiomycetes</taxon>
        <taxon>Caulochytriales</taxon>
        <taxon>Caulochytriaceae</taxon>
        <taxon>Caulochytrium</taxon>
    </lineage>
</organism>
<dbReference type="OrthoDB" id="1914839at2759"/>
<name>A0A4P9XD63_9FUNG</name>
<evidence type="ECO:0008006" key="4">
    <source>
        <dbReference type="Google" id="ProtNLM"/>
    </source>
</evidence>
<gene>
    <name evidence="2" type="ORF">CXG81DRAFT_24037</name>
</gene>
<keyword evidence="3" id="KW-1185">Reference proteome</keyword>
<evidence type="ECO:0000313" key="3">
    <source>
        <dbReference type="Proteomes" id="UP000274922"/>
    </source>
</evidence>
<reference evidence="3" key="1">
    <citation type="journal article" date="2018" name="Nat. Microbiol.">
        <title>Leveraging single-cell genomics to expand the fungal tree of life.</title>
        <authorList>
            <person name="Ahrendt S.R."/>
            <person name="Quandt C.A."/>
            <person name="Ciobanu D."/>
            <person name="Clum A."/>
            <person name="Salamov A."/>
            <person name="Andreopoulos B."/>
            <person name="Cheng J.F."/>
            <person name="Woyke T."/>
            <person name="Pelin A."/>
            <person name="Henrissat B."/>
            <person name="Reynolds N.K."/>
            <person name="Benny G.L."/>
            <person name="Smith M.E."/>
            <person name="James T.Y."/>
            <person name="Grigoriev I.V."/>
        </authorList>
    </citation>
    <scope>NUCLEOTIDE SEQUENCE [LARGE SCALE GENOMIC DNA]</scope>
    <source>
        <strain evidence="3">ATCC 52028</strain>
    </source>
</reference>
<dbReference type="CDD" id="cd24142">
    <property type="entry name" value="ACL4-like"/>
    <property type="match status" value="1"/>
</dbReference>
<feature type="region of interest" description="Disordered" evidence="1">
    <location>
        <begin position="105"/>
        <end position="132"/>
    </location>
</feature>
<dbReference type="EMBL" id="ML014124">
    <property type="protein sequence ID" value="RKP03382.1"/>
    <property type="molecule type" value="Genomic_DNA"/>
</dbReference>
<proteinExistence type="predicted"/>
<evidence type="ECO:0000256" key="1">
    <source>
        <dbReference type="SAM" id="MobiDB-lite"/>
    </source>
</evidence>
<evidence type="ECO:0000313" key="2">
    <source>
        <dbReference type="EMBL" id="RKP03382.1"/>
    </source>
</evidence>
<feature type="region of interest" description="Disordered" evidence="1">
    <location>
        <begin position="1"/>
        <end position="25"/>
    </location>
</feature>